<keyword evidence="3 5" id="KW-0732">Signal</keyword>
<dbReference type="Gene3D" id="2.60.40.1090">
    <property type="entry name" value="Fimbrial-type adhesion domain"/>
    <property type="match status" value="1"/>
</dbReference>
<evidence type="ECO:0000256" key="3">
    <source>
        <dbReference type="ARBA" id="ARBA00022729"/>
    </source>
</evidence>
<name>A0A1T4UCC4_9GAMM</name>
<dbReference type="AlphaFoldDB" id="A0A1T4UCC4"/>
<dbReference type="GO" id="GO:0043709">
    <property type="term" value="P:cell adhesion involved in single-species biofilm formation"/>
    <property type="evidence" value="ECO:0007669"/>
    <property type="project" value="TreeGrafter"/>
</dbReference>
<dbReference type="InterPro" id="IPR000259">
    <property type="entry name" value="Adhesion_dom_fimbrial"/>
</dbReference>
<dbReference type="Proteomes" id="UP000191116">
    <property type="component" value="Unassembled WGS sequence"/>
</dbReference>
<proteinExistence type="inferred from homology"/>
<evidence type="ECO:0000259" key="6">
    <source>
        <dbReference type="Pfam" id="PF00419"/>
    </source>
</evidence>
<dbReference type="GO" id="GO:0009289">
    <property type="term" value="C:pilus"/>
    <property type="evidence" value="ECO:0007669"/>
    <property type="project" value="UniProtKB-SubCell"/>
</dbReference>
<dbReference type="InterPro" id="IPR008966">
    <property type="entry name" value="Adhesion_dom_sf"/>
</dbReference>
<comment type="similarity">
    <text evidence="2">Belongs to the fimbrial protein family.</text>
</comment>
<evidence type="ECO:0000313" key="8">
    <source>
        <dbReference type="Proteomes" id="UP000191116"/>
    </source>
</evidence>
<dbReference type="SUPFAM" id="SSF49401">
    <property type="entry name" value="Bacterial adhesins"/>
    <property type="match status" value="1"/>
</dbReference>
<dbReference type="Pfam" id="PF00419">
    <property type="entry name" value="Fimbrial"/>
    <property type="match status" value="1"/>
</dbReference>
<dbReference type="InterPro" id="IPR036937">
    <property type="entry name" value="Adhesion_dom_fimbrial_sf"/>
</dbReference>
<evidence type="ECO:0000256" key="4">
    <source>
        <dbReference type="ARBA" id="ARBA00023263"/>
    </source>
</evidence>
<dbReference type="PANTHER" id="PTHR33420:SF3">
    <property type="entry name" value="FIMBRIAL SUBUNIT ELFA"/>
    <property type="match status" value="1"/>
</dbReference>
<feature type="chain" id="PRO_5012142872" evidence="5">
    <location>
        <begin position="23"/>
        <end position="195"/>
    </location>
</feature>
<evidence type="ECO:0000256" key="2">
    <source>
        <dbReference type="ARBA" id="ARBA00006671"/>
    </source>
</evidence>
<evidence type="ECO:0000256" key="1">
    <source>
        <dbReference type="ARBA" id="ARBA00004561"/>
    </source>
</evidence>
<reference evidence="7 8" key="1">
    <citation type="submission" date="2017-02" db="EMBL/GenBank/DDBJ databases">
        <authorList>
            <person name="Peterson S.W."/>
        </authorList>
    </citation>
    <scope>NUCLEOTIDE SEQUENCE [LARGE SCALE GENOMIC DNA]</scope>
    <source>
        <strain evidence="7 8">CECT 9189</strain>
    </source>
</reference>
<dbReference type="RefSeq" id="WP_080175796.1">
    <property type="nucleotide sequence ID" value="NZ_AP024854.1"/>
</dbReference>
<accession>A0A1T4UCC4</accession>
<organism evidence="7 8">
    <name type="scientific">Photobacterium toruni</name>
    <dbReference type="NCBI Taxonomy" id="1935446"/>
    <lineage>
        <taxon>Bacteria</taxon>
        <taxon>Pseudomonadati</taxon>
        <taxon>Pseudomonadota</taxon>
        <taxon>Gammaproteobacteria</taxon>
        <taxon>Vibrionales</taxon>
        <taxon>Vibrionaceae</taxon>
        <taxon>Photobacterium</taxon>
    </lineage>
</organism>
<dbReference type="EMBL" id="FUWP01000020">
    <property type="protein sequence ID" value="SKA50432.1"/>
    <property type="molecule type" value="Genomic_DNA"/>
</dbReference>
<sequence length="195" mass="20850">MNKFIGITVIGLSIFTVNFAMASPSSPAKTPNLTPESTGQINFTGSVVQSTCDITVRNSDGTSNNNNINLGVMKTDQDNSKVVNFYLKPDTQCAPTFENLKVNIGWSGSSLNKLGLANTATGSTAAKNVYIKFDAHSNSRGEIPINSGEPVTYFGTRTKAPLSYAFSANIEKENKGEMPTAGNVKSNVTYNVTYN</sequence>
<dbReference type="InterPro" id="IPR050263">
    <property type="entry name" value="Bact_Fimbrial_Adh_Pro"/>
</dbReference>
<dbReference type="PANTHER" id="PTHR33420">
    <property type="entry name" value="FIMBRIAL SUBUNIT ELFA-RELATED"/>
    <property type="match status" value="1"/>
</dbReference>
<feature type="signal peptide" evidence="5">
    <location>
        <begin position="1"/>
        <end position="22"/>
    </location>
</feature>
<comment type="subcellular location">
    <subcellularLocation>
        <location evidence="1">Fimbrium</location>
    </subcellularLocation>
</comment>
<keyword evidence="4" id="KW-0281">Fimbrium</keyword>
<gene>
    <name evidence="7" type="ORF">CZ814_03048</name>
</gene>
<evidence type="ECO:0000313" key="7">
    <source>
        <dbReference type="EMBL" id="SKA50432.1"/>
    </source>
</evidence>
<protein>
    <submittedName>
        <fullName evidence="7">Fimbrial protein</fullName>
    </submittedName>
</protein>
<evidence type="ECO:0000256" key="5">
    <source>
        <dbReference type="SAM" id="SignalP"/>
    </source>
</evidence>
<feature type="domain" description="Fimbrial-type adhesion" evidence="6">
    <location>
        <begin position="41"/>
        <end position="194"/>
    </location>
</feature>